<keyword evidence="1" id="KW-0812">Transmembrane</keyword>
<dbReference type="GO" id="GO:0005886">
    <property type="term" value="C:plasma membrane"/>
    <property type="evidence" value="ECO:0007669"/>
    <property type="project" value="TreeGrafter"/>
</dbReference>
<feature type="transmembrane region" description="Helical" evidence="1">
    <location>
        <begin position="85"/>
        <end position="104"/>
    </location>
</feature>
<feature type="transmembrane region" description="Helical" evidence="1">
    <location>
        <begin position="110"/>
        <end position="130"/>
    </location>
</feature>
<dbReference type="InterPro" id="IPR007401">
    <property type="entry name" value="DUF454"/>
</dbReference>
<keyword evidence="1" id="KW-0472">Membrane</keyword>
<dbReference type="PIRSF" id="PIRSF016789">
    <property type="entry name" value="DUF454"/>
    <property type="match status" value="1"/>
</dbReference>
<dbReference type="Pfam" id="PF04304">
    <property type="entry name" value="DUF454"/>
    <property type="match status" value="1"/>
</dbReference>
<dbReference type="EMBL" id="DSVI01000016">
    <property type="protein sequence ID" value="HGT48397.1"/>
    <property type="molecule type" value="Genomic_DNA"/>
</dbReference>
<keyword evidence="1" id="KW-1133">Transmembrane helix</keyword>
<reference evidence="2" key="1">
    <citation type="journal article" date="2020" name="mSystems">
        <title>Genome- and Community-Level Interaction Insights into Carbon Utilization and Element Cycling Functions of Hydrothermarchaeota in Hydrothermal Sediment.</title>
        <authorList>
            <person name="Zhou Z."/>
            <person name="Liu Y."/>
            <person name="Xu W."/>
            <person name="Pan J."/>
            <person name="Luo Z.H."/>
            <person name="Li M."/>
        </authorList>
    </citation>
    <scope>NUCLEOTIDE SEQUENCE [LARGE SCALE GENOMIC DNA]</scope>
    <source>
        <strain evidence="2">SpSt-500</strain>
    </source>
</reference>
<comment type="caution">
    <text evidence="2">The sequence shown here is derived from an EMBL/GenBank/DDBJ whole genome shotgun (WGS) entry which is preliminary data.</text>
</comment>
<protein>
    <submittedName>
        <fullName evidence="2">DUF454 domain-containing protein</fullName>
    </submittedName>
</protein>
<gene>
    <name evidence="2" type="ORF">ENS56_10195</name>
</gene>
<sequence>MEENTKVKNLELPKLYRYFYLISGILLVAIGVIGIFLPVLPTTIFLILASACFVKSSPKANEWLRNHKVLGMYIKNYQEKTGLSIRAKVFNIIFLWTMILLSAFLLTDKFYIKLILLTIAVGVTIHLLMIKTKSNN</sequence>
<dbReference type="PANTHER" id="PTHR35813:SF1">
    <property type="entry name" value="INNER MEMBRANE PROTEIN YBAN"/>
    <property type="match status" value="1"/>
</dbReference>
<evidence type="ECO:0000313" key="2">
    <source>
        <dbReference type="EMBL" id="HGT48397.1"/>
    </source>
</evidence>
<feature type="transmembrane region" description="Helical" evidence="1">
    <location>
        <begin position="20"/>
        <end position="49"/>
    </location>
</feature>
<dbReference type="AlphaFoldDB" id="A0A832DP69"/>
<evidence type="ECO:0000256" key="1">
    <source>
        <dbReference type="SAM" id="Phobius"/>
    </source>
</evidence>
<organism evidence="2">
    <name type="scientific">Ignavibacterium album</name>
    <dbReference type="NCBI Taxonomy" id="591197"/>
    <lineage>
        <taxon>Bacteria</taxon>
        <taxon>Pseudomonadati</taxon>
        <taxon>Ignavibacteriota</taxon>
        <taxon>Ignavibacteria</taxon>
        <taxon>Ignavibacteriales</taxon>
        <taxon>Ignavibacteriaceae</taxon>
        <taxon>Ignavibacterium</taxon>
    </lineage>
</organism>
<proteinExistence type="predicted"/>
<name>A0A832DP69_9BACT</name>
<accession>A0A832DP69</accession>
<dbReference type="PANTHER" id="PTHR35813">
    <property type="entry name" value="INNER MEMBRANE PROTEIN YBAN"/>
    <property type="match status" value="1"/>
</dbReference>